<name>A0A4R6DNY9_9RHOO</name>
<dbReference type="AlphaFoldDB" id="A0A4R6DNY9"/>
<organism evidence="4 5">
    <name type="scientific">Azoarcus indigens</name>
    <dbReference type="NCBI Taxonomy" id="29545"/>
    <lineage>
        <taxon>Bacteria</taxon>
        <taxon>Pseudomonadati</taxon>
        <taxon>Pseudomonadota</taxon>
        <taxon>Betaproteobacteria</taxon>
        <taxon>Rhodocyclales</taxon>
        <taxon>Zoogloeaceae</taxon>
        <taxon>Azoarcus</taxon>
    </lineage>
</organism>
<dbReference type="InterPro" id="IPR009057">
    <property type="entry name" value="Homeodomain-like_sf"/>
</dbReference>
<evidence type="ECO:0000313" key="5">
    <source>
        <dbReference type="Proteomes" id="UP000295129"/>
    </source>
</evidence>
<feature type="domain" description="HTH araC/xylS-type" evidence="3">
    <location>
        <begin position="203"/>
        <end position="301"/>
    </location>
</feature>
<comment type="caution">
    <text evidence="4">The sequence shown here is derived from an EMBL/GenBank/DDBJ whole genome shotgun (WGS) entry which is preliminary data.</text>
</comment>
<dbReference type="EMBL" id="SNVV01000026">
    <property type="protein sequence ID" value="TDN46715.1"/>
    <property type="molecule type" value="Genomic_DNA"/>
</dbReference>
<accession>A0A4R6DNY9</accession>
<dbReference type="Gene3D" id="1.10.10.60">
    <property type="entry name" value="Homeodomain-like"/>
    <property type="match status" value="2"/>
</dbReference>
<dbReference type="OrthoDB" id="2536004at2"/>
<dbReference type="SUPFAM" id="SSF46689">
    <property type="entry name" value="Homeodomain-like"/>
    <property type="match status" value="2"/>
</dbReference>
<keyword evidence="1" id="KW-0805">Transcription regulation</keyword>
<dbReference type="InterPro" id="IPR018060">
    <property type="entry name" value="HTH_AraC"/>
</dbReference>
<keyword evidence="5" id="KW-1185">Reference proteome</keyword>
<keyword evidence="2" id="KW-0804">Transcription</keyword>
<proteinExistence type="predicted"/>
<evidence type="ECO:0000313" key="4">
    <source>
        <dbReference type="EMBL" id="TDN46715.1"/>
    </source>
</evidence>
<dbReference type="PANTHER" id="PTHR47893:SF1">
    <property type="entry name" value="REGULATORY PROTEIN PCHR"/>
    <property type="match status" value="1"/>
</dbReference>
<evidence type="ECO:0000256" key="1">
    <source>
        <dbReference type="ARBA" id="ARBA00023015"/>
    </source>
</evidence>
<dbReference type="PANTHER" id="PTHR47893">
    <property type="entry name" value="REGULATORY PROTEIN PCHR"/>
    <property type="match status" value="1"/>
</dbReference>
<evidence type="ECO:0000259" key="3">
    <source>
        <dbReference type="PROSITE" id="PS01124"/>
    </source>
</evidence>
<protein>
    <submittedName>
        <fullName evidence="4">AraC family transcriptional regulator</fullName>
    </submittedName>
</protein>
<gene>
    <name evidence="4" type="ORF">C7389_12622</name>
</gene>
<dbReference type="GO" id="GO:0043565">
    <property type="term" value="F:sequence-specific DNA binding"/>
    <property type="evidence" value="ECO:0007669"/>
    <property type="project" value="InterPro"/>
</dbReference>
<evidence type="ECO:0000256" key="2">
    <source>
        <dbReference type="ARBA" id="ARBA00023163"/>
    </source>
</evidence>
<dbReference type="Proteomes" id="UP000295129">
    <property type="component" value="Unassembled WGS sequence"/>
</dbReference>
<dbReference type="GO" id="GO:0003700">
    <property type="term" value="F:DNA-binding transcription factor activity"/>
    <property type="evidence" value="ECO:0007669"/>
    <property type="project" value="InterPro"/>
</dbReference>
<dbReference type="Pfam" id="PF12833">
    <property type="entry name" value="HTH_18"/>
    <property type="match status" value="1"/>
</dbReference>
<dbReference type="RefSeq" id="WP_133594681.1">
    <property type="nucleotide sequence ID" value="NZ_SNVV01000026.1"/>
</dbReference>
<reference evidence="4 5" key="1">
    <citation type="submission" date="2019-03" db="EMBL/GenBank/DDBJ databases">
        <title>Genomic Encyclopedia of Type Strains, Phase IV (KMG-IV): sequencing the most valuable type-strain genomes for metagenomic binning, comparative biology and taxonomic classification.</title>
        <authorList>
            <person name="Goeker M."/>
        </authorList>
    </citation>
    <scope>NUCLEOTIDE SEQUENCE [LARGE SCALE GENOMIC DNA]</scope>
    <source>
        <strain evidence="4 5">DSM 12121</strain>
    </source>
</reference>
<dbReference type="InterPro" id="IPR053142">
    <property type="entry name" value="PchR_regulatory_protein"/>
</dbReference>
<sequence length="304" mass="33029">MPDVPLVDVAGYLPPDLMHRPELWPAGPQRSGAYANGRGLSAFASRSEYGAPTTIAVMDSEHRLHLSVWLRDGMSVDADGWRFQVGGQQTVAGFMPGACWKTCFQGAVHHVGLLVDPGCLAALAGEAGVDYFDGLRRDGCLRIQSGDTDTLRVARELDAVLLDPASLGLMREVKSLELLACLLLANRRQARAGLNARTRECLHAARERLLRDLAQAPTLEELAAECGLNTFALKRGFKALFGMPVHALYQRERMRRAWTLIASGQMTAGEAASALGYSNFSHFGAAFRRAHGILPGQVRRHSLA</sequence>
<dbReference type="SMART" id="SM00342">
    <property type="entry name" value="HTH_ARAC"/>
    <property type="match status" value="1"/>
</dbReference>
<dbReference type="PROSITE" id="PS01124">
    <property type="entry name" value="HTH_ARAC_FAMILY_2"/>
    <property type="match status" value="1"/>
</dbReference>